<evidence type="ECO:0000259" key="3">
    <source>
        <dbReference type="Pfam" id="PF08924"/>
    </source>
</evidence>
<dbReference type="CDD" id="cd06418">
    <property type="entry name" value="GH25_BacA-like"/>
    <property type="match status" value="1"/>
</dbReference>
<reference evidence="4" key="1">
    <citation type="submission" date="2024-07" db="EMBL/GenBank/DDBJ databases">
        <authorList>
            <person name="Yu S.T."/>
        </authorList>
    </citation>
    <scope>NUCLEOTIDE SEQUENCE</scope>
    <source>
        <strain evidence="4">R21</strain>
    </source>
</reference>
<proteinExistence type="predicted"/>
<evidence type="ECO:0000256" key="2">
    <source>
        <dbReference type="SAM" id="SignalP"/>
    </source>
</evidence>
<feature type="domain" description="Rv2525c-like glycoside hydrolase-like" evidence="3">
    <location>
        <begin position="193"/>
        <end position="397"/>
    </location>
</feature>
<organism evidence="4">
    <name type="scientific">Streptomyces sp. R21</name>
    <dbReference type="NCBI Taxonomy" id="3238627"/>
    <lineage>
        <taxon>Bacteria</taxon>
        <taxon>Bacillati</taxon>
        <taxon>Actinomycetota</taxon>
        <taxon>Actinomycetes</taxon>
        <taxon>Kitasatosporales</taxon>
        <taxon>Streptomycetaceae</taxon>
        <taxon>Streptomyces</taxon>
    </lineage>
</organism>
<dbReference type="AlphaFoldDB" id="A0AB39PEF1"/>
<evidence type="ECO:0000313" key="4">
    <source>
        <dbReference type="EMBL" id="XDQ29140.1"/>
    </source>
</evidence>
<feature type="region of interest" description="Disordered" evidence="1">
    <location>
        <begin position="396"/>
        <end position="443"/>
    </location>
</feature>
<dbReference type="RefSeq" id="WP_369237853.1">
    <property type="nucleotide sequence ID" value="NZ_CP163435.1"/>
</dbReference>
<dbReference type="Pfam" id="PF08924">
    <property type="entry name" value="Rv2525c_GlyHyd-like"/>
    <property type="match status" value="1"/>
</dbReference>
<dbReference type="SUPFAM" id="SSF51445">
    <property type="entry name" value="(Trans)glycosidases"/>
    <property type="match status" value="1"/>
</dbReference>
<gene>
    <name evidence="4" type="ORF">AB5J56_32595</name>
</gene>
<keyword evidence="2" id="KW-0732">Signal</keyword>
<dbReference type="InterPro" id="IPR015020">
    <property type="entry name" value="Rv2525c-like_Glyco_Hydro-like"/>
</dbReference>
<dbReference type="NCBIfam" id="NF040603">
    <property type="entry name" value="choice_anch_P"/>
    <property type="match status" value="1"/>
</dbReference>
<name>A0AB39PEF1_9ACTN</name>
<accession>A0AB39PEF1</accession>
<feature type="chain" id="PRO_5044330104" evidence="2">
    <location>
        <begin position="34"/>
        <end position="688"/>
    </location>
</feature>
<feature type="signal peptide" evidence="2">
    <location>
        <begin position="1"/>
        <end position="33"/>
    </location>
</feature>
<dbReference type="EMBL" id="CP163435">
    <property type="protein sequence ID" value="XDQ29140.1"/>
    <property type="molecule type" value="Genomic_DNA"/>
</dbReference>
<dbReference type="GO" id="GO:0005975">
    <property type="term" value="P:carbohydrate metabolic process"/>
    <property type="evidence" value="ECO:0007669"/>
    <property type="project" value="UniProtKB-ARBA"/>
</dbReference>
<evidence type="ECO:0000256" key="1">
    <source>
        <dbReference type="SAM" id="MobiDB-lite"/>
    </source>
</evidence>
<dbReference type="Gene3D" id="3.20.20.80">
    <property type="entry name" value="Glycosidases"/>
    <property type="match status" value="1"/>
</dbReference>
<dbReference type="InterPro" id="IPR017853">
    <property type="entry name" value="GH"/>
</dbReference>
<protein>
    <submittedName>
        <fullName evidence="4">Choice-of-anchor P family protein</fullName>
    </submittedName>
</protein>
<feature type="compositionally biased region" description="Polar residues" evidence="1">
    <location>
        <begin position="425"/>
        <end position="440"/>
    </location>
</feature>
<dbReference type="Gene3D" id="2.60.40.10">
    <property type="entry name" value="Immunoglobulins"/>
    <property type="match status" value="1"/>
</dbReference>
<sequence>MIRPRAKRRAARALTVLAAVTALGAGTLGTAQASDFTNEVTYRGHEFTVPASWQVVDLDNHPDACVRLDRHAVYLGTPSGRQNCPSGVTGRTEALLVQPAKAAASGRSTGRVTENRTARTYRATADGIAVTAAYGSDRTEIQEVLRSAGLPVASAQAEKPAAAPSALAVPADATSFQGKGFDACTAPSQATMDAWKADSPYGAVGIYIGGVNRGCTQANLSAQWVRAQYTKGWRFFPIYVGPQAEAGAGSCTGDCEVITDPEPQGIAAANDAAAQAGALGLGQGSVIYDNLEQYTRGGAVTARVLAYLDAYTKRLHELGYRSGAYGSVSSLVTDLVANANTITLPDVIDFARWNDQATTDDPAIPATLWADHQRIHQYAGDQRETHGGVTIGIDRNQLDVGEGGAPQPPQPKDTKLASTGPAAVSNGSPATLSATLTTDTGEPVAERKVSFTLGTAQTCDGTTDARGAASCTIASVDQPLNADATVPVKAAFAGDDAYKASETAATVKLQYVTGRAYGLSAGISLLGLPIGIRPTPDTGALRTAGAGATAPPCTSNISVLVINAKTLCAKVETKAGPSSATSTASLEEASVGLPGLPVLGLSGIRSVSTSSCTAATGSTDLKLTVAGVEVKLDGAPNTTVDLGVVGTKLVVNEQVKVDGGLTVNAAHLTAPGVDVVVASSTTAAHNCG</sequence>
<dbReference type="InterPro" id="IPR013783">
    <property type="entry name" value="Ig-like_fold"/>
</dbReference>